<dbReference type="KEGG" id="scm:SCHCO_02712302"/>
<accession>D8QE64</accession>
<sequence>MPVTTIAEGVFSNQGRLPHVADSKEAATSLGGPRTCARLLHAFRSYGTIAKLQDGDIMDTFIHAFESPKMQQDLRRTAAAKSYTFRTMTYEQFFDVLRDTFIRGGSTKLFDNFQDRARADKEHPLDFYNGLEESNFDLPAELRVSQMKIIERTILSFGRKFTNFCRSKDQFAKLLKWTLLTVDESDEVSVDAYNASIKDFTTVLTTAWDAHRNFLDEFADAVSDGMKALDNDLRKRSLSTASHSAQLPEPKRPAFASNAAQPPRSSTYAQQPAYAQQSAPPRRWSNQVTAVNAISSRPPARVLTKADVLAKKEVLIIPLNLNPRLVGHFITITIFSGCYFCFEIRANHRASDCPNRGQSFKPPFPLDCTEVEDYLIAQTYFTHYNEERERRGITLQEIVANVNPARYLRSSRGPATNANSIPVGTRVNAVPAQVARISPDSSFEGPPAQPQPVNYIAYTQNDLARSYASTGLRGRVNHIANVRRHSDMGLPTVPRTAPAPSQPARDFVSASFGDYSNDDAGYNDDYISQPAPPAGSGSRALRGDRDDGAVIHTHCSTSKARAYARSSSRSLSRARSPSRSGFGREVVNDRSCSRSRSASVRSRPRSIMRGRSSALPSRAASPVSTTPEHRRSLSVEFAPAAGPSKRALVSPARHRSSSPLTPLDSPVPSPPPTPPSPSPAPRARAARTDVSSSSPARARTLSERPATMGKGKARASLTDAAPAATEVCALARAPLPPLHHPLPPVPGAVGTHHAHAIPHALPHLFWKCVVGSPESSLATRVRALIDDGSPFVLIREDLRSQLRLQVHRLAEPELLGVAMDGPDGAKVELSIDSYSLLSLQDRSLSFQSHTVKALIAPSLHVPLLLGLPFLALNDFRISYSLRRDPASRSRVFDPSVICMATGFDILHLPRLPASPATATTRTSPKDRRIQICSDRLAVVSELNEMLAGRRVACDAHTTPPRHPSRFVCAILETIKTLEHKAKLEAMSEEIKSDFQDVFGPIAHVDDLDNTHLCKIDLRARLKGWRSRRGVNDE</sequence>
<feature type="region of interest" description="Disordered" evidence="2">
    <location>
        <begin position="485"/>
        <end position="718"/>
    </location>
</feature>
<evidence type="ECO:0000313" key="4">
    <source>
        <dbReference type="Proteomes" id="UP000007431"/>
    </source>
</evidence>
<dbReference type="PANTHER" id="PTHR13037">
    <property type="entry name" value="FORMIN"/>
    <property type="match status" value="1"/>
</dbReference>
<name>D8QE64_SCHCM</name>
<protein>
    <submittedName>
        <fullName evidence="3">Uncharacterized protein</fullName>
    </submittedName>
</protein>
<gene>
    <name evidence="3" type="ORF">SCHCODRAFT_237088</name>
</gene>
<feature type="region of interest" description="Disordered" evidence="2">
    <location>
        <begin position="239"/>
        <end position="285"/>
    </location>
</feature>
<dbReference type="OrthoDB" id="3268967at2759"/>
<dbReference type="AlphaFoldDB" id="D8QE64"/>
<dbReference type="Proteomes" id="UP000007431">
    <property type="component" value="Unassembled WGS sequence"/>
</dbReference>
<evidence type="ECO:0000256" key="2">
    <source>
        <dbReference type="SAM" id="MobiDB-lite"/>
    </source>
</evidence>
<organism evidence="4">
    <name type="scientific">Schizophyllum commune (strain H4-8 / FGSC 9210)</name>
    <name type="common">Split gill fungus</name>
    <dbReference type="NCBI Taxonomy" id="578458"/>
    <lineage>
        <taxon>Eukaryota</taxon>
        <taxon>Fungi</taxon>
        <taxon>Dikarya</taxon>
        <taxon>Basidiomycota</taxon>
        <taxon>Agaricomycotina</taxon>
        <taxon>Agaricomycetes</taxon>
        <taxon>Agaricomycetidae</taxon>
        <taxon>Agaricales</taxon>
        <taxon>Schizophyllaceae</taxon>
        <taxon>Schizophyllum</taxon>
    </lineage>
</organism>
<dbReference type="InParanoid" id="D8QE64"/>
<reference evidence="3 4" key="1">
    <citation type="journal article" date="2010" name="Nat. Biotechnol.">
        <title>Genome sequence of the model mushroom Schizophyllum commune.</title>
        <authorList>
            <person name="Ohm R.A."/>
            <person name="de Jong J.F."/>
            <person name="Lugones L.G."/>
            <person name="Aerts A."/>
            <person name="Kothe E."/>
            <person name="Stajich J.E."/>
            <person name="de Vries R.P."/>
            <person name="Record E."/>
            <person name="Levasseur A."/>
            <person name="Baker S.E."/>
            <person name="Bartholomew K.A."/>
            <person name="Coutinho P.M."/>
            <person name="Erdmann S."/>
            <person name="Fowler T.J."/>
            <person name="Gathman A.C."/>
            <person name="Lombard V."/>
            <person name="Henrissat B."/>
            <person name="Knabe N."/>
            <person name="Kuees U."/>
            <person name="Lilly W.W."/>
            <person name="Lindquist E."/>
            <person name="Lucas S."/>
            <person name="Magnuson J.K."/>
            <person name="Piumi F."/>
            <person name="Raudaskoski M."/>
            <person name="Salamov A."/>
            <person name="Schmutz J."/>
            <person name="Schwarze F.W.M.R."/>
            <person name="vanKuyk P.A."/>
            <person name="Horton J.S."/>
            <person name="Grigoriev I.V."/>
            <person name="Woesten H.A.B."/>
        </authorList>
    </citation>
    <scope>NUCLEOTIDE SEQUENCE [LARGE SCALE GENOMIC DNA]</scope>
    <source>
        <strain evidence="4">H4-8 / FGSC 9210</strain>
    </source>
</reference>
<evidence type="ECO:0000313" key="3">
    <source>
        <dbReference type="EMBL" id="EFI94112.1"/>
    </source>
</evidence>
<dbReference type="EMBL" id="GL377310">
    <property type="protein sequence ID" value="EFI94112.1"/>
    <property type="molecule type" value="Genomic_DNA"/>
</dbReference>
<dbReference type="VEuPathDB" id="FungiDB:SCHCODRAFT_02712302"/>
<keyword evidence="1" id="KW-0945">Host-virus interaction</keyword>
<feature type="compositionally biased region" description="Low complexity" evidence="2">
    <location>
        <begin position="609"/>
        <end position="624"/>
    </location>
</feature>
<dbReference type="RefSeq" id="XP_003029015.1">
    <property type="nucleotide sequence ID" value="XM_003028969.1"/>
</dbReference>
<dbReference type="HOGENOM" id="CLU_293911_0_0_1"/>
<evidence type="ECO:0000256" key="1">
    <source>
        <dbReference type="ARBA" id="ARBA00022581"/>
    </source>
</evidence>
<feature type="compositionally biased region" description="Low complexity" evidence="2">
    <location>
        <begin position="556"/>
        <end position="580"/>
    </location>
</feature>
<proteinExistence type="predicted"/>
<dbReference type="PANTHER" id="PTHR13037:SF24">
    <property type="entry name" value="POLYCOMB PROTEIN PCL-RELATED"/>
    <property type="match status" value="1"/>
</dbReference>
<dbReference type="GeneID" id="9596896"/>
<dbReference type="eggNOG" id="ENOG502RCCW">
    <property type="taxonomic scope" value="Eukaryota"/>
</dbReference>
<feature type="compositionally biased region" description="Low complexity" evidence="2">
    <location>
        <begin position="265"/>
        <end position="281"/>
    </location>
</feature>
<keyword evidence="4" id="KW-1185">Reference proteome</keyword>
<feature type="compositionally biased region" description="Pro residues" evidence="2">
    <location>
        <begin position="665"/>
        <end position="680"/>
    </location>
</feature>